<comment type="caution">
    <text evidence="2">The sequence shown here is derived from an EMBL/GenBank/DDBJ whole genome shotgun (WGS) entry which is preliminary data.</text>
</comment>
<evidence type="ECO:0000313" key="2">
    <source>
        <dbReference type="EMBL" id="MBT0771103.1"/>
    </source>
</evidence>
<reference evidence="2 3" key="1">
    <citation type="submission" date="2021-05" db="EMBL/GenBank/DDBJ databases">
        <title>Kineosporia and Streptomyces sp. nov. two new marine actinobacteria isolated from Coral.</title>
        <authorList>
            <person name="Buangrab K."/>
            <person name="Sutthacheep M."/>
            <person name="Yeemin T."/>
            <person name="Harunari E."/>
            <person name="Igarashi Y."/>
            <person name="Kanchanasin P."/>
            <person name="Tanasupawat S."/>
            <person name="Phongsopitanun W."/>
        </authorList>
    </citation>
    <scope>NUCLEOTIDE SEQUENCE [LARGE SCALE GENOMIC DNA]</scope>
    <source>
        <strain evidence="2 3">J2-2</strain>
    </source>
</reference>
<dbReference type="Proteomes" id="UP001197247">
    <property type="component" value="Unassembled WGS sequence"/>
</dbReference>
<feature type="compositionally biased region" description="Basic and acidic residues" evidence="1">
    <location>
        <begin position="100"/>
        <end position="120"/>
    </location>
</feature>
<organism evidence="2 3">
    <name type="scientific">Kineosporia corallincola</name>
    <dbReference type="NCBI Taxonomy" id="2835133"/>
    <lineage>
        <taxon>Bacteria</taxon>
        <taxon>Bacillati</taxon>
        <taxon>Actinomycetota</taxon>
        <taxon>Actinomycetes</taxon>
        <taxon>Kineosporiales</taxon>
        <taxon>Kineosporiaceae</taxon>
        <taxon>Kineosporia</taxon>
    </lineage>
</organism>
<dbReference type="EMBL" id="JAHBAY010000007">
    <property type="protein sequence ID" value="MBT0771103.1"/>
    <property type="molecule type" value="Genomic_DNA"/>
</dbReference>
<feature type="region of interest" description="Disordered" evidence="1">
    <location>
        <begin position="94"/>
        <end position="120"/>
    </location>
</feature>
<dbReference type="RefSeq" id="WP_214157373.1">
    <property type="nucleotide sequence ID" value="NZ_JAHBAY010000007.1"/>
</dbReference>
<evidence type="ECO:0000313" key="3">
    <source>
        <dbReference type="Proteomes" id="UP001197247"/>
    </source>
</evidence>
<sequence>MTPQEIHGSGGPGVNQVGEADGRGVLPVLAAGWAFRRPQLAAAYQRVTGGDRTEAYLTSRVLTREEAQELAGLGWTPAHLRRLVRFERPRRLVPDPVPVDEARPDPAAPERRWTPPENRPDLPRRAELPFAGLVAWARLRPGDRDWLAGITVTELRRLGRPQVLDTLRPYLTSPLGVDPGTALLQAQRYVPFTLFETVVTARGGMVGMAGEWIDVVLGGRWIHEVPEWETAGWISHPAQTPLLFSPVTGDGLDPSTRWERWHPVARLAGPDGIHPADWWAAGFSVDEALRAFDRGRVPDRSVLEAMAVVRGKTGPRG</sequence>
<name>A0ABS5TM24_9ACTN</name>
<accession>A0ABS5TM24</accession>
<evidence type="ECO:0000256" key="1">
    <source>
        <dbReference type="SAM" id="MobiDB-lite"/>
    </source>
</evidence>
<proteinExistence type="predicted"/>
<keyword evidence="3" id="KW-1185">Reference proteome</keyword>
<gene>
    <name evidence="2" type="ORF">KIH74_19340</name>
</gene>
<protein>
    <submittedName>
        <fullName evidence="2">Uncharacterized protein</fullName>
    </submittedName>
</protein>